<organism evidence="7 8">
    <name type="scientific">Paraburkholderia aromaticivorans</name>
    <dbReference type="NCBI Taxonomy" id="2026199"/>
    <lineage>
        <taxon>Bacteria</taxon>
        <taxon>Pseudomonadati</taxon>
        <taxon>Pseudomonadota</taxon>
        <taxon>Betaproteobacteria</taxon>
        <taxon>Burkholderiales</taxon>
        <taxon>Burkholderiaceae</taxon>
        <taxon>Paraburkholderia</taxon>
    </lineage>
</organism>
<keyword evidence="7" id="KW-0614">Plasmid</keyword>
<dbReference type="Proteomes" id="UP000215158">
    <property type="component" value="Plasmid pBN5"/>
</dbReference>
<evidence type="ECO:0000256" key="1">
    <source>
        <dbReference type="ARBA" id="ARBA00022722"/>
    </source>
</evidence>
<evidence type="ECO:0000256" key="6">
    <source>
        <dbReference type="PIRNR" id="PIRNR018267"/>
    </source>
</evidence>
<dbReference type="Pfam" id="PF03852">
    <property type="entry name" value="Vsr"/>
    <property type="match status" value="1"/>
</dbReference>
<keyword evidence="2 6" id="KW-0255">Endonuclease</keyword>
<dbReference type="CDD" id="cd00221">
    <property type="entry name" value="Vsr"/>
    <property type="match status" value="1"/>
</dbReference>
<dbReference type="RefSeq" id="WP_095424027.1">
    <property type="nucleotide sequence ID" value="NZ_CP022995.1"/>
</dbReference>
<evidence type="ECO:0000256" key="3">
    <source>
        <dbReference type="ARBA" id="ARBA00022763"/>
    </source>
</evidence>
<dbReference type="EMBL" id="CP022995">
    <property type="protein sequence ID" value="ASW04417.1"/>
    <property type="molecule type" value="Genomic_DNA"/>
</dbReference>
<accession>A0A248VZR1</accession>
<comment type="function">
    <text evidence="6">May nick specific sequences that contain T:G mispairs resulting from m5C-deamination.</text>
</comment>
<dbReference type="Gene3D" id="3.40.960.10">
    <property type="entry name" value="VSR Endonuclease"/>
    <property type="match status" value="1"/>
</dbReference>
<dbReference type="AlphaFoldDB" id="A0A248VZR1"/>
<evidence type="ECO:0000256" key="4">
    <source>
        <dbReference type="ARBA" id="ARBA00022801"/>
    </source>
</evidence>
<dbReference type="KEGG" id="parb:CJU94_40460"/>
<evidence type="ECO:0000313" key="8">
    <source>
        <dbReference type="Proteomes" id="UP000215158"/>
    </source>
</evidence>
<dbReference type="GO" id="GO:0016787">
    <property type="term" value="F:hydrolase activity"/>
    <property type="evidence" value="ECO:0007669"/>
    <property type="project" value="UniProtKB-KW"/>
</dbReference>
<comment type="similarity">
    <text evidence="6">Belongs to the vsr family.</text>
</comment>
<dbReference type="GO" id="GO:0004519">
    <property type="term" value="F:endonuclease activity"/>
    <property type="evidence" value="ECO:0007669"/>
    <property type="project" value="UniProtKB-KW"/>
</dbReference>
<sequence>MGMSRSENMRRIRGKNTRPELVIRKLLRELGFPGYRLHRKDLPGKPDVAYIGRRKAVVIHGCFWHGHACKIGLRKPLTNRDYWLPKIERNRARDAQHLVDMAGLGWSVLTVWECELRDVVALSAKLAGFMEDMA</sequence>
<protein>
    <recommendedName>
        <fullName evidence="6">Very short patch repair endonuclease</fullName>
        <ecNumber evidence="6">3.1.-.-</ecNumber>
    </recommendedName>
</protein>
<dbReference type="REBASE" id="216215">
    <property type="entry name" value="V.PspBNSORF40450P"/>
</dbReference>
<reference evidence="7 8" key="1">
    <citation type="submission" date="2017-08" db="EMBL/GenBank/DDBJ databases">
        <title>Identification and genetic characteristics of simultaneous BTEX- and naphthalene-degrading Paraburkholderia sp. BN5 isolated from petroleum-contaminated soil.</title>
        <authorList>
            <person name="Lee Y."/>
            <person name="Jeon C.O."/>
        </authorList>
    </citation>
    <scope>NUCLEOTIDE SEQUENCE [LARGE SCALE GENOMIC DNA]</scope>
    <source>
        <strain evidence="7 8">BN5</strain>
        <plasmid evidence="7 8">pBN5</plasmid>
    </source>
</reference>
<keyword evidence="4 6" id="KW-0378">Hydrolase</keyword>
<evidence type="ECO:0000256" key="5">
    <source>
        <dbReference type="ARBA" id="ARBA00023204"/>
    </source>
</evidence>
<proteinExistence type="inferred from homology"/>
<dbReference type="OrthoDB" id="9801520at2"/>
<keyword evidence="8" id="KW-1185">Reference proteome</keyword>
<keyword evidence="5 6" id="KW-0234">DNA repair</keyword>
<dbReference type="InterPro" id="IPR011335">
    <property type="entry name" value="Restrct_endonuc-II-like"/>
</dbReference>
<evidence type="ECO:0000313" key="7">
    <source>
        <dbReference type="EMBL" id="ASW04417.1"/>
    </source>
</evidence>
<keyword evidence="3 6" id="KW-0227">DNA damage</keyword>
<dbReference type="EC" id="3.1.-.-" evidence="6"/>
<dbReference type="PIRSF" id="PIRSF018267">
    <property type="entry name" value="VSR_endonuc"/>
    <property type="match status" value="1"/>
</dbReference>
<dbReference type="NCBIfam" id="TIGR00632">
    <property type="entry name" value="vsr"/>
    <property type="match status" value="1"/>
</dbReference>
<dbReference type="GO" id="GO:0006298">
    <property type="term" value="P:mismatch repair"/>
    <property type="evidence" value="ECO:0007669"/>
    <property type="project" value="UniProtKB-UniRule"/>
</dbReference>
<gene>
    <name evidence="7" type="ORF">CJU94_40460</name>
</gene>
<dbReference type="SUPFAM" id="SSF52980">
    <property type="entry name" value="Restriction endonuclease-like"/>
    <property type="match status" value="1"/>
</dbReference>
<evidence type="ECO:0000256" key="2">
    <source>
        <dbReference type="ARBA" id="ARBA00022759"/>
    </source>
</evidence>
<dbReference type="InterPro" id="IPR004603">
    <property type="entry name" value="DNA_mismatch_endonuc_vsr"/>
</dbReference>
<keyword evidence="1 6" id="KW-0540">Nuclease</keyword>
<name>A0A248VZR1_9BURK</name>
<geneLocation type="plasmid" evidence="7 8">
    <name>pBN5</name>
</geneLocation>